<sequence>MSYGLKLYNTAGEQKIMTPDDATVLASGSLTMSDSLESGGAYGENVLLNNTYDENQLSVLVVPGRPNYNVTYSRWISGTLYYNTFYLDDAETYYTRNTTTGAMTTFSAGNLTVNNKSTWNPVLSVFPIAFWDKMGASTFSSIRLFAATCYLIRDPNNDTNLSLAGSASGSGGMNSPNNIKDNNTSTWYGQGCYVSFGNSCSWSYSAQVSFASKTITKTEIYHAPLSTISGGNYANGTYTVSLYYSGGWHSILTASWSGNYAPGPHTTNKTGHWKGVTIIRIVASGSAQANGGINTGSEHVTFELRAWGAGSSDDSENKIVYSIGSKGITTVDYMICRKRFTS</sequence>
<protein>
    <submittedName>
        <fullName evidence="1">Uncharacterized protein</fullName>
    </submittedName>
</protein>
<accession>A0A0F9IV67</accession>
<name>A0A0F9IV67_9ZZZZ</name>
<organism evidence="1">
    <name type="scientific">marine sediment metagenome</name>
    <dbReference type="NCBI Taxonomy" id="412755"/>
    <lineage>
        <taxon>unclassified sequences</taxon>
        <taxon>metagenomes</taxon>
        <taxon>ecological metagenomes</taxon>
    </lineage>
</organism>
<evidence type="ECO:0000313" key="1">
    <source>
        <dbReference type="EMBL" id="KKM61234.1"/>
    </source>
</evidence>
<proteinExistence type="predicted"/>
<dbReference type="EMBL" id="LAZR01011521">
    <property type="protein sequence ID" value="KKM61234.1"/>
    <property type="molecule type" value="Genomic_DNA"/>
</dbReference>
<reference evidence="1" key="1">
    <citation type="journal article" date="2015" name="Nature">
        <title>Complex archaea that bridge the gap between prokaryotes and eukaryotes.</title>
        <authorList>
            <person name="Spang A."/>
            <person name="Saw J.H."/>
            <person name="Jorgensen S.L."/>
            <person name="Zaremba-Niedzwiedzka K."/>
            <person name="Martijn J."/>
            <person name="Lind A.E."/>
            <person name="van Eijk R."/>
            <person name="Schleper C."/>
            <person name="Guy L."/>
            <person name="Ettema T.J."/>
        </authorList>
    </citation>
    <scope>NUCLEOTIDE SEQUENCE</scope>
</reference>
<gene>
    <name evidence="1" type="ORF">LCGC14_1533790</name>
</gene>
<comment type="caution">
    <text evidence="1">The sequence shown here is derived from an EMBL/GenBank/DDBJ whole genome shotgun (WGS) entry which is preliminary data.</text>
</comment>
<dbReference type="AlphaFoldDB" id="A0A0F9IV67"/>